<feature type="chain" id="PRO_5035168610" evidence="1">
    <location>
        <begin position="23"/>
        <end position="59"/>
    </location>
</feature>
<proteinExistence type="predicted"/>
<evidence type="ECO:0000313" key="2">
    <source>
        <dbReference type="EMBL" id="KAG7160027.1"/>
    </source>
</evidence>
<comment type="caution">
    <text evidence="2">The sequence shown here is derived from an EMBL/GenBank/DDBJ whole genome shotgun (WGS) entry which is preliminary data.</text>
</comment>
<organism evidence="2 3">
    <name type="scientific">Homarus americanus</name>
    <name type="common">American lobster</name>
    <dbReference type="NCBI Taxonomy" id="6706"/>
    <lineage>
        <taxon>Eukaryota</taxon>
        <taxon>Metazoa</taxon>
        <taxon>Ecdysozoa</taxon>
        <taxon>Arthropoda</taxon>
        <taxon>Crustacea</taxon>
        <taxon>Multicrustacea</taxon>
        <taxon>Malacostraca</taxon>
        <taxon>Eumalacostraca</taxon>
        <taxon>Eucarida</taxon>
        <taxon>Decapoda</taxon>
        <taxon>Pleocyemata</taxon>
        <taxon>Astacidea</taxon>
        <taxon>Nephropoidea</taxon>
        <taxon>Nephropidae</taxon>
        <taxon>Homarus</taxon>
    </lineage>
</organism>
<evidence type="ECO:0000256" key="1">
    <source>
        <dbReference type="SAM" id="SignalP"/>
    </source>
</evidence>
<protein>
    <submittedName>
        <fullName evidence="2">Uncharacterized protein</fullName>
    </submittedName>
</protein>
<feature type="signal peptide" evidence="1">
    <location>
        <begin position="1"/>
        <end position="22"/>
    </location>
</feature>
<dbReference type="AlphaFoldDB" id="A0A8J5MQX1"/>
<reference evidence="2" key="1">
    <citation type="journal article" date="2021" name="Sci. Adv.">
        <title>The American lobster genome reveals insights on longevity, neural, and immune adaptations.</title>
        <authorList>
            <person name="Polinski J.M."/>
            <person name="Zimin A.V."/>
            <person name="Clark K.F."/>
            <person name="Kohn A.B."/>
            <person name="Sadowski N."/>
            <person name="Timp W."/>
            <person name="Ptitsyn A."/>
            <person name="Khanna P."/>
            <person name="Romanova D.Y."/>
            <person name="Williams P."/>
            <person name="Greenwood S.J."/>
            <person name="Moroz L.L."/>
            <person name="Walt D.R."/>
            <person name="Bodnar A.G."/>
        </authorList>
    </citation>
    <scope>NUCLEOTIDE SEQUENCE</scope>
    <source>
        <strain evidence="2">GMGI-L3</strain>
    </source>
</reference>
<name>A0A8J5MQX1_HOMAM</name>
<gene>
    <name evidence="2" type="ORF">Hamer_G017479</name>
</gene>
<accession>A0A8J5MQX1</accession>
<keyword evidence="3" id="KW-1185">Reference proteome</keyword>
<dbReference type="Proteomes" id="UP000747542">
    <property type="component" value="Unassembled WGS sequence"/>
</dbReference>
<dbReference type="EMBL" id="JAHLQT010031743">
    <property type="protein sequence ID" value="KAG7160027.1"/>
    <property type="molecule type" value="Genomic_DNA"/>
</dbReference>
<evidence type="ECO:0000313" key="3">
    <source>
        <dbReference type="Proteomes" id="UP000747542"/>
    </source>
</evidence>
<sequence>MARGMVVVLVCTWACTVGGTYGAPAPLLGVTSGPQQAAQMGGRLLRPPAALRPQALYHP</sequence>
<keyword evidence="1" id="KW-0732">Signal</keyword>